<name>A0A413RLR8_9CELL</name>
<dbReference type="InterPro" id="IPR023393">
    <property type="entry name" value="START-like_dom_sf"/>
</dbReference>
<proteinExistence type="inferred from homology"/>
<comment type="caution">
    <text evidence="3">The sequence shown here is derived from an EMBL/GenBank/DDBJ whole genome shotgun (WGS) entry which is preliminary data.</text>
</comment>
<dbReference type="RefSeq" id="WP_118767125.1">
    <property type="nucleotide sequence ID" value="NZ_QWKP01000189.1"/>
</dbReference>
<organism evidence="3 4">
    <name type="scientific">Cellulomonas rhizosphaerae</name>
    <dbReference type="NCBI Taxonomy" id="2293719"/>
    <lineage>
        <taxon>Bacteria</taxon>
        <taxon>Bacillati</taxon>
        <taxon>Actinomycetota</taxon>
        <taxon>Actinomycetes</taxon>
        <taxon>Micrococcales</taxon>
        <taxon>Cellulomonadaceae</taxon>
        <taxon>Cellulomonas</taxon>
    </lineage>
</organism>
<evidence type="ECO:0000256" key="1">
    <source>
        <dbReference type="ARBA" id="ARBA00006817"/>
    </source>
</evidence>
<keyword evidence="4" id="KW-1185">Reference proteome</keyword>
<gene>
    <name evidence="3" type="ORF">D1825_09180</name>
</gene>
<dbReference type="OrthoDB" id="3365660at2"/>
<evidence type="ECO:0000313" key="4">
    <source>
        <dbReference type="Proteomes" id="UP000283374"/>
    </source>
</evidence>
<dbReference type="EMBL" id="QWKP01000189">
    <property type="protein sequence ID" value="RHA41001.1"/>
    <property type="molecule type" value="Genomic_DNA"/>
</dbReference>
<dbReference type="Gene3D" id="3.30.530.20">
    <property type="match status" value="1"/>
</dbReference>
<comment type="similarity">
    <text evidence="1">Belongs to the AHA1 family.</text>
</comment>
<dbReference type="Proteomes" id="UP000283374">
    <property type="component" value="Unassembled WGS sequence"/>
</dbReference>
<accession>A0A413RLR8</accession>
<reference evidence="3 4" key="1">
    <citation type="submission" date="2018-08" db="EMBL/GenBank/DDBJ databases">
        <title>Cellulomonas rhizosphaerae sp. nov., a novel actinomycete isolated from soil.</title>
        <authorList>
            <person name="Tian Y."/>
        </authorList>
    </citation>
    <scope>NUCLEOTIDE SEQUENCE [LARGE SCALE GENOMIC DNA]</scope>
    <source>
        <strain evidence="3 4">NEAU-TCZ24</strain>
    </source>
</reference>
<feature type="domain" description="Activator of Hsp90 ATPase homologue 1/2-like C-terminal" evidence="2">
    <location>
        <begin position="15"/>
        <end position="145"/>
    </location>
</feature>
<evidence type="ECO:0000259" key="2">
    <source>
        <dbReference type="Pfam" id="PF08327"/>
    </source>
</evidence>
<protein>
    <submittedName>
        <fullName evidence="3">SRPBCC domain-containing protein</fullName>
    </submittedName>
</protein>
<evidence type="ECO:0000313" key="3">
    <source>
        <dbReference type="EMBL" id="RHA41001.1"/>
    </source>
</evidence>
<dbReference type="Pfam" id="PF08327">
    <property type="entry name" value="AHSA1"/>
    <property type="match status" value="1"/>
</dbReference>
<dbReference type="SUPFAM" id="SSF55961">
    <property type="entry name" value="Bet v1-like"/>
    <property type="match status" value="1"/>
</dbReference>
<dbReference type="InterPro" id="IPR013538">
    <property type="entry name" value="ASHA1/2-like_C"/>
</dbReference>
<sequence>MIDTTKGFTLTREIDATPEELWTAWTDPDELAHWWHPRGVTTPRDSVTVDLRVGGAYTYTMVNDSTGDEYPTGGVYREIVPTERLVFTWGNPDDDPDDAPVVTVTFESLGELTLMTFQLQGVDGTPGDESFYDGWVSALDVLVEHAQGPHVFG</sequence>
<dbReference type="AlphaFoldDB" id="A0A413RLR8"/>
<dbReference type="CDD" id="cd07814">
    <property type="entry name" value="SRPBCC_CalC_Aha1-like"/>
    <property type="match status" value="1"/>
</dbReference>